<dbReference type="GO" id="GO:0016757">
    <property type="term" value="F:glycosyltransferase activity"/>
    <property type="evidence" value="ECO:0007669"/>
    <property type="project" value="TreeGrafter"/>
</dbReference>
<feature type="compositionally biased region" description="Low complexity" evidence="4">
    <location>
        <begin position="711"/>
        <end position="720"/>
    </location>
</feature>
<keyword evidence="3" id="KW-1133">Transmembrane helix</keyword>
<keyword evidence="5" id="KW-0808">Transferase</keyword>
<feature type="compositionally biased region" description="Basic and acidic residues" evidence="4">
    <location>
        <begin position="690"/>
        <end position="710"/>
    </location>
</feature>
<dbReference type="Proteomes" id="UP000594800">
    <property type="component" value="Chromosome"/>
</dbReference>
<dbReference type="CDD" id="cd00761">
    <property type="entry name" value="Glyco_tranf_GTA_type"/>
    <property type="match status" value="1"/>
</dbReference>
<keyword evidence="6" id="KW-1185">Reference proteome</keyword>
<dbReference type="GO" id="GO:0005737">
    <property type="term" value="C:cytoplasm"/>
    <property type="evidence" value="ECO:0007669"/>
    <property type="project" value="TreeGrafter"/>
</dbReference>
<dbReference type="KEGG" id="poz:I0K15_09485"/>
<evidence type="ECO:0000256" key="4">
    <source>
        <dbReference type="SAM" id="MobiDB-lite"/>
    </source>
</evidence>
<dbReference type="SUPFAM" id="SSF53448">
    <property type="entry name" value="Nucleotide-diphospho-sugar transferases"/>
    <property type="match status" value="2"/>
</dbReference>
<organism evidence="5 6">
    <name type="scientific">Pontivivens ytuae</name>
    <dbReference type="NCBI Taxonomy" id="2789856"/>
    <lineage>
        <taxon>Bacteria</taxon>
        <taxon>Pseudomonadati</taxon>
        <taxon>Pseudomonadota</taxon>
        <taxon>Alphaproteobacteria</taxon>
        <taxon>Rhodobacterales</taxon>
        <taxon>Paracoccaceae</taxon>
        <taxon>Pontivivens</taxon>
    </lineage>
</organism>
<keyword evidence="3" id="KW-0472">Membrane</keyword>
<dbReference type="InterPro" id="IPR029044">
    <property type="entry name" value="Nucleotide-diphossugar_trans"/>
</dbReference>
<evidence type="ECO:0000313" key="6">
    <source>
        <dbReference type="Proteomes" id="UP000594800"/>
    </source>
</evidence>
<dbReference type="Pfam" id="PF13704">
    <property type="entry name" value="Glyco_tranf_2_4"/>
    <property type="match status" value="2"/>
</dbReference>
<gene>
    <name evidence="5" type="ORF">I0K15_09485</name>
</gene>
<comment type="subcellular location">
    <subcellularLocation>
        <location evidence="1">Membrane</location>
        <topology evidence="1">Single-pass membrane protein</topology>
    </subcellularLocation>
</comment>
<evidence type="ECO:0000313" key="5">
    <source>
        <dbReference type="EMBL" id="QPH55933.1"/>
    </source>
</evidence>
<dbReference type="Gene3D" id="3.90.550.10">
    <property type="entry name" value="Spore Coat Polysaccharide Biosynthesis Protein SpsA, Chain A"/>
    <property type="match status" value="1"/>
</dbReference>
<evidence type="ECO:0000256" key="2">
    <source>
        <dbReference type="ARBA" id="ARBA00022692"/>
    </source>
</evidence>
<dbReference type="RefSeq" id="WP_196105195.1">
    <property type="nucleotide sequence ID" value="NZ_CP064942.1"/>
</dbReference>
<reference evidence="5 6" key="1">
    <citation type="submission" date="2020-11" db="EMBL/GenBank/DDBJ databases">
        <title>Description of Pontivivens ytuae sp. nov. isolated from deep sea sediment of Mariana Trench.</title>
        <authorList>
            <person name="Wang Z."/>
            <person name="Sun Q.-L."/>
            <person name="Xu X.-D."/>
            <person name="Tang Y.-Z."/>
            <person name="Zhang J."/>
        </authorList>
    </citation>
    <scope>NUCLEOTIDE SEQUENCE [LARGE SCALE GENOMIC DNA]</scope>
    <source>
        <strain evidence="5 6">MT2928</strain>
    </source>
</reference>
<keyword evidence="2" id="KW-0812">Transmembrane</keyword>
<dbReference type="AlphaFoldDB" id="A0A7S9LVH9"/>
<dbReference type="PANTHER" id="PTHR21461">
    <property type="entry name" value="GLYCOSYLTRANSFERASE FAMILY 92 PROTEIN"/>
    <property type="match status" value="1"/>
</dbReference>
<protein>
    <submittedName>
        <fullName evidence="5">Glycosyltransferase family 2 protein</fullName>
    </submittedName>
</protein>
<proteinExistence type="predicted"/>
<dbReference type="EMBL" id="CP064942">
    <property type="protein sequence ID" value="QPH55933.1"/>
    <property type="molecule type" value="Genomic_DNA"/>
</dbReference>
<name>A0A7S9LVH9_9RHOB</name>
<sequence length="1117" mass="124713">MTAPIVSYWTGGPLDYIAWASLVSAVRAGHRVTLWAHFPVPEVPEGVTLADANRVVDWSGTARANRSVVASRMRWELLSAFPGAVFMTPTELLLHPLEPDADGYLFGWEGPDHVGVDVVALAADSAELETLRRAAADPTPIPPWAPDELRTVLEAAAAEGDAVPAGQLPWGMFGATALTRVLQDSGAIARTRPAETFHPLPYAERSKLLERRRKIAELTTDQSVALPLFRAETLRAVNAGLAGLPRYWCPLGEALRKMDVNPRDRLPRGVRLHPKDDRWEPADAPLKPVAPVSVAEAAPAVEAEEPRTTIITCMKNEGPFILEWVAHHRAIGVTDFIVYTNDCTDGTVEMLDLLAEKGIITARYDNPWRNSTDNKAGDPQRAALWHAQTLPVMQDIDWIMPMDVDEYLTIHVGEGLLADLRAARPDADMVSVLWRLFGNDGQRCFEDGFVTERMRRAAPENCKKPFQAWGFKTLFRNDGAWGKFSVHRPRNIAEERSESLVWISGSGARMPPDYFKSGWRALRDQAGYALASLNHYAVRDAESYLVKRERGRVNHIDQDQGLAYWLRMNHNLVEDRAIDARLPATRAEYDRLLSDPEIAAQHEACVAAHKAKIAELHGRTDMAALYAAITAPLMEKLSRLTPHFGNRVFDAGPQALPQDVLDWVDAWDGTEPLPGELSDPVPLPPEEADADRLLPKGSDLRFPEMPRERPVQAPVVPEEQQTVEEEPEPEPQPAGRAPSGDPIWLGEADDRAFASLLARTQPRYPPLAPVASPLPSDNIVVVTAMRNEAPFILEWIAWHLVAGVRHFLVYSNDCTDPTPQILDRLAELGLVTHLENPFNRASGQKPQRGALNDAWTQPVVQESDWYLVVDCDEFVNVHVGDNTLQGLIAAMNHPDIVSMTWRLFGNHGIAAYEDRPVTEQFVRCAPQYLPRPRLGWGFKSMTRPSAPSNKIGVHRPLDLDPDAELRWVNGSGRRMPEKSMGNSTWFSRKASIGYDMVTLNHYMLRSAESFLVKRERGRINHVDQDQGLDYWRFRNYATETDTRAAEFMRRCVAPELAKLKGDPVLGRLHDEAVAWHKTRIAHLRSLSDYATLYEAITDPDLKDAVYVAEALEELGDG</sequence>
<evidence type="ECO:0000256" key="3">
    <source>
        <dbReference type="ARBA" id="ARBA00022989"/>
    </source>
</evidence>
<dbReference type="GO" id="GO:0016020">
    <property type="term" value="C:membrane"/>
    <property type="evidence" value="ECO:0007669"/>
    <property type="project" value="UniProtKB-SubCell"/>
</dbReference>
<accession>A0A7S9LVH9</accession>
<feature type="region of interest" description="Disordered" evidence="4">
    <location>
        <begin position="671"/>
        <end position="745"/>
    </location>
</feature>
<dbReference type="PANTHER" id="PTHR21461:SF69">
    <property type="entry name" value="GLYCOSYLTRANSFERASE FAMILY 92 PROTEIN"/>
    <property type="match status" value="1"/>
</dbReference>
<evidence type="ECO:0000256" key="1">
    <source>
        <dbReference type="ARBA" id="ARBA00004167"/>
    </source>
</evidence>